<feature type="chain" id="PRO_5001993698" evidence="2">
    <location>
        <begin position="37"/>
        <end position="136"/>
    </location>
</feature>
<feature type="compositionally biased region" description="Basic residues" evidence="1">
    <location>
        <begin position="121"/>
        <end position="136"/>
    </location>
</feature>
<evidence type="ECO:0000256" key="1">
    <source>
        <dbReference type="SAM" id="MobiDB-lite"/>
    </source>
</evidence>
<dbReference type="AlphaFoldDB" id="A0A0A1WFB9"/>
<organism evidence="3">
    <name type="scientific">Zeugodacus cucurbitae</name>
    <name type="common">Melon fruit fly</name>
    <name type="synonym">Bactrocera cucurbitae</name>
    <dbReference type="NCBI Taxonomy" id="28588"/>
    <lineage>
        <taxon>Eukaryota</taxon>
        <taxon>Metazoa</taxon>
        <taxon>Ecdysozoa</taxon>
        <taxon>Arthropoda</taxon>
        <taxon>Hexapoda</taxon>
        <taxon>Insecta</taxon>
        <taxon>Pterygota</taxon>
        <taxon>Neoptera</taxon>
        <taxon>Endopterygota</taxon>
        <taxon>Diptera</taxon>
        <taxon>Brachycera</taxon>
        <taxon>Muscomorpha</taxon>
        <taxon>Tephritoidea</taxon>
        <taxon>Tephritidae</taxon>
        <taxon>Zeugodacus</taxon>
        <taxon>Zeugodacus</taxon>
    </lineage>
</organism>
<keyword evidence="2" id="KW-0732">Signal</keyword>
<dbReference type="EMBL" id="GBXI01016593">
    <property type="protein sequence ID" value="JAC97698.1"/>
    <property type="molecule type" value="Transcribed_RNA"/>
</dbReference>
<gene>
    <name evidence="3" type="primary">Csrp2bp_0</name>
    <name evidence="3" type="ORF">g.35031</name>
</gene>
<name>A0A0A1WFB9_ZEUCU</name>
<feature type="region of interest" description="Disordered" evidence="1">
    <location>
        <begin position="96"/>
        <end position="136"/>
    </location>
</feature>
<evidence type="ECO:0000256" key="2">
    <source>
        <dbReference type="SAM" id="SignalP"/>
    </source>
</evidence>
<accession>A0A0A1WFB9</accession>
<sequence>MTTITIKTNSFNNKLSFVWLTVVLLLLLQCCNCAQGTPMLYKKNPQDKYEADLVPVSSTVIPLTVLEVSYGLGGKPSEEYKQAYLKKLRKKVQLKQHLKQSQQQNDGDDADLGDPDTLITIKKKHNDSNKAKVKGI</sequence>
<reference evidence="3" key="2">
    <citation type="journal article" date="2015" name="Gigascience">
        <title>Reconstructing a comprehensive transcriptome assembly of a white-pupal translocated strain of the pest fruit fly Bactrocera cucurbitae.</title>
        <authorList>
            <person name="Sim S.B."/>
            <person name="Calla B."/>
            <person name="Hall B."/>
            <person name="DeRego T."/>
            <person name="Geib S.M."/>
        </authorList>
    </citation>
    <scope>NUCLEOTIDE SEQUENCE</scope>
</reference>
<proteinExistence type="predicted"/>
<protein>
    <submittedName>
        <fullName evidence="3">Cysteine-rich protein 2-binding protein</fullName>
    </submittedName>
</protein>
<reference evidence="3" key="1">
    <citation type="submission" date="2014-11" db="EMBL/GenBank/DDBJ databases">
        <authorList>
            <person name="Geib S."/>
        </authorList>
    </citation>
    <scope>NUCLEOTIDE SEQUENCE</scope>
</reference>
<feature type="signal peptide" evidence="2">
    <location>
        <begin position="1"/>
        <end position="36"/>
    </location>
</feature>
<evidence type="ECO:0000313" key="3">
    <source>
        <dbReference type="EMBL" id="JAC97698.1"/>
    </source>
</evidence>